<organism evidence="8">
    <name type="scientific">marine sediment metagenome</name>
    <dbReference type="NCBI Taxonomy" id="412755"/>
    <lineage>
        <taxon>unclassified sequences</taxon>
        <taxon>metagenomes</taxon>
        <taxon>ecological metagenomes</taxon>
    </lineage>
</organism>
<evidence type="ECO:0000256" key="2">
    <source>
        <dbReference type="ARBA" id="ARBA00002315"/>
    </source>
</evidence>
<comment type="caution">
    <text evidence="8">The sequence shown here is derived from an EMBL/GenBank/DDBJ whole genome shotgun (WGS) entry which is preliminary data.</text>
</comment>
<dbReference type="GO" id="GO:0006096">
    <property type="term" value="P:glycolytic process"/>
    <property type="evidence" value="ECO:0007669"/>
    <property type="project" value="UniProtKB-KW"/>
</dbReference>
<sequence length="270" mass="29313">MDRFKLIKNLKQPSDEKIVMLVLDGLGGLPKNGKTELEAANTPNLDSLAGDSDTGLMNPLLPGITPGSGPGHLSLFGYDPLEYIIGRGILSALGVKFPIQDGDFAARVNFATIDPEGRITDRRAGRIPDETNKKMCEKIREISIPGVEFFIETEKDHRAALILRGGQFSPEISETDPQKTGVPPHTVKPLDGSSTAQKTADLLNSFLKNVKTKLSSENPANMILLRGFSLFTKIPSFREIYGLNACAIAGYPMYRGLARLVGMDIAEVES</sequence>
<dbReference type="InterPro" id="IPR017850">
    <property type="entry name" value="Alkaline_phosphatase_core_sf"/>
</dbReference>
<name>A0A0F9JFT8_9ZZZZ</name>
<reference evidence="8" key="1">
    <citation type="journal article" date="2015" name="Nature">
        <title>Complex archaea that bridge the gap between prokaryotes and eukaryotes.</title>
        <authorList>
            <person name="Spang A."/>
            <person name="Saw J.H."/>
            <person name="Jorgensen S.L."/>
            <person name="Zaremba-Niedzwiedzka K."/>
            <person name="Martijn J."/>
            <person name="Lind A.E."/>
            <person name="van Eijk R."/>
            <person name="Schleper C."/>
            <person name="Guy L."/>
            <person name="Ettema T.J."/>
        </authorList>
    </citation>
    <scope>NUCLEOTIDE SEQUENCE</scope>
</reference>
<evidence type="ECO:0000313" key="8">
    <source>
        <dbReference type="EMBL" id="KKM61181.1"/>
    </source>
</evidence>
<dbReference type="Pfam" id="PF10143">
    <property type="entry name" value="PhosphMutase"/>
    <property type="match status" value="1"/>
</dbReference>
<dbReference type="PANTHER" id="PTHR31209:SF0">
    <property type="entry name" value="METALLOENZYME DOMAIN-CONTAINING PROTEIN"/>
    <property type="match status" value="1"/>
</dbReference>
<dbReference type="InterPro" id="IPR042253">
    <property type="entry name" value="Pglycerate_mutase_ApgM_sf"/>
</dbReference>
<dbReference type="AlphaFoldDB" id="A0A0F9JFT8"/>
<dbReference type="Pfam" id="PF01676">
    <property type="entry name" value="Metalloenzyme"/>
    <property type="match status" value="1"/>
</dbReference>
<evidence type="ECO:0000256" key="5">
    <source>
        <dbReference type="ARBA" id="ARBA00023152"/>
    </source>
</evidence>
<dbReference type="PANTHER" id="PTHR31209">
    <property type="entry name" value="COFACTOR-INDEPENDENT PHOSPHOGLYCERATE MUTASE"/>
    <property type="match status" value="1"/>
</dbReference>
<accession>A0A0F9JFT8</accession>
<protein>
    <recommendedName>
        <fullName evidence="7">Metalloenzyme domain-containing protein</fullName>
    </recommendedName>
</protein>
<dbReference type="SUPFAM" id="SSF53649">
    <property type="entry name" value="Alkaline phosphatase-like"/>
    <property type="match status" value="1"/>
</dbReference>
<evidence type="ECO:0000256" key="3">
    <source>
        <dbReference type="ARBA" id="ARBA00004921"/>
    </source>
</evidence>
<dbReference type="Gene3D" id="3.30.70.2130">
    <property type="entry name" value="Metalloenzyme domain"/>
    <property type="match status" value="1"/>
</dbReference>
<feature type="region of interest" description="Disordered" evidence="6">
    <location>
        <begin position="172"/>
        <end position="193"/>
    </location>
</feature>
<dbReference type="GO" id="GO:0004619">
    <property type="term" value="F:phosphoglycerate mutase activity"/>
    <property type="evidence" value="ECO:0007669"/>
    <property type="project" value="UniProtKB-EC"/>
</dbReference>
<feature type="non-terminal residue" evidence="8">
    <location>
        <position position="270"/>
    </location>
</feature>
<proteinExistence type="inferred from homology"/>
<comment type="pathway">
    <text evidence="3">Carbohydrate degradation.</text>
</comment>
<dbReference type="EMBL" id="LAZR01011534">
    <property type="protein sequence ID" value="KKM61181.1"/>
    <property type="molecule type" value="Genomic_DNA"/>
</dbReference>
<comment type="function">
    <text evidence="2">Catalyzes the interconversion of 2-phosphoglycerate and 3-phosphoglycerate.</text>
</comment>
<dbReference type="Gene3D" id="3.40.720.10">
    <property type="entry name" value="Alkaline Phosphatase, subunit A"/>
    <property type="match status" value="1"/>
</dbReference>
<dbReference type="GO" id="GO:0046872">
    <property type="term" value="F:metal ion binding"/>
    <property type="evidence" value="ECO:0007669"/>
    <property type="project" value="InterPro"/>
</dbReference>
<evidence type="ECO:0000256" key="1">
    <source>
        <dbReference type="ARBA" id="ARBA00000370"/>
    </source>
</evidence>
<evidence type="ECO:0000256" key="4">
    <source>
        <dbReference type="ARBA" id="ARBA00005524"/>
    </source>
</evidence>
<evidence type="ECO:0000256" key="6">
    <source>
        <dbReference type="SAM" id="MobiDB-lite"/>
    </source>
</evidence>
<gene>
    <name evidence="8" type="ORF">LCGC14_1534260</name>
</gene>
<keyword evidence="5" id="KW-0324">Glycolysis</keyword>
<feature type="domain" description="Metalloenzyme" evidence="7">
    <location>
        <begin position="17"/>
        <end position="270"/>
    </location>
</feature>
<dbReference type="InterPro" id="IPR006124">
    <property type="entry name" value="Metalloenzyme"/>
</dbReference>
<comment type="catalytic activity">
    <reaction evidence="1">
        <text>(2R)-2-phosphoglycerate = (2R)-3-phosphoglycerate</text>
        <dbReference type="Rhea" id="RHEA:15901"/>
        <dbReference type="ChEBI" id="CHEBI:58272"/>
        <dbReference type="ChEBI" id="CHEBI:58289"/>
        <dbReference type="EC" id="5.4.2.12"/>
    </reaction>
</comment>
<comment type="similarity">
    <text evidence="4">Belongs to the BPG-independent phosphoglycerate mutase family. A-PGAM subfamily.</text>
</comment>
<evidence type="ECO:0000259" key="7">
    <source>
        <dbReference type="Pfam" id="PF01676"/>
    </source>
</evidence>
<dbReference type="InterPro" id="IPR004456">
    <property type="entry name" value="Pglycerate_mutase_ApgM"/>
</dbReference>